<dbReference type="Pfam" id="PF14363">
    <property type="entry name" value="AAA_assoc"/>
    <property type="match status" value="1"/>
</dbReference>
<evidence type="ECO:0000256" key="4">
    <source>
        <dbReference type="ARBA" id="ARBA00022842"/>
    </source>
</evidence>
<dbReference type="GO" id="GO:0016887">
    <property type="term" value="F:ATP hydrolysis activity"/>
    <property type="evidence" value="ECO:0007669"/>
    <property type="project" value="InterPro"/>
</dbReference>
<dbReference type="InterPro" id="IPR003593">
    <property type="entry name" value="AAA+_ATPase"/>
</dbReference>
<dbReference type="STRING" id="59895.A0A103Y8R1"/>
<comment type="catalytic activity">
    <reaction evidence="5">
        <text>ATP + H2O = ADP + phosphate + H(+)</text>
        <dbReference type="Rhea" id="RHEA:13065"/>
        <dbReference type="ChEBI" id="CHEBI:15377"/>
        <dbReference type="ChEBI" id="CHEBI:15378"/>
        <dbReference type="ChEBI" id="CHEBI:30616"/>
        <dbReference type="ChEBI" id="CHEBI:43474"/>
        <dbReference type="ChEBI" id="CHEBI:456216"/>
    </reaction>
</comment>
<dbReference type="EMBL" id="LEKV01001969">
    <property type="protein sequence ID" value="KVI04601.1"/>
    <property type="molecule type" value="Genomic_DNA"/>
</dbReference>
<dbReference type="Gene3D" id="3.40.50.300">
    <property type="entry name" value="P-loop containing nucleotide triphosphate hydrolases"/>
    <property type="match status" value="1"/>
</dbReference>
<reference evidence="7 8" key="1">
    <citation type="journal article" date="2016" name="Sci. Rep.">
        <title>The genome sequence of the outbreeding globe artichoke constructed de novo incorporating a phase-aware low-pass sequencing strategy of F1 progeny.</title>
        <authorList>
            <person name="Scaglione D."/>
            <person name="Reyes-Chin-Wo S."/>
            <person name="Acquadro A."/>
            <person name="Froenicke L."/>
            <person name="Portis E."/>
            <person name="Beitel C."/>
            <person name="Tirone M."/>
            <person name="Mauro R."/>
            <person name="Lo Monaco A."/>
            <person name="Mauromicale G."/>
            <person name="Faccioli P."/>
            <person name="Cattivelli L."/>
            <person name="Rieseberg L."/>
            <person name="Michelmore R."/>
            <person name="Lanteri S."/>
        </authorList>
    </citation>
    <scope>NUCLEOTIDE SEQUENCE [LARGE SCALE GENOMIC DNA]</scope>
    <source>
        <strain evidence="7">2C</strain>
    </source>
</reference>
<organism evidence="7 8">
    <name type="scientific">Cynara cardunculus var. scolymus</name>
    <name type="common">Globe artichoke</name>
    <name type="synonym">Cynara scolymus</name>
    <dbReference type="NCBI Taxonomy" id="59895"/>
    <lineage>
        <taxon>Eukaryota</taxon>
        <taxon>Viridiplantae</taxon>
        <taxon>Streptophyta</taxon>
        <taxon>Embryophyta</taxon>
        <taxon>Tracheophyta</taxon>
        <taxon>Spermatophyta</taxon>
        <taxon>Magnoliopsida</taxon>
        <taxon>eudicotyledons</taxon>
        <taxon>Gunneridae</taxon>
        <taxon>Pentapetalae</taxon>
        <taxon>asterids</taxon>
        <taxon>campanulids</taxon>
        <taxon>Asterales</taxon>
        <taxon>Asteraceae</taxon>
        <taxon>Carduoideae</taxon>
        <taxon>Cardueae</taxon>
        <taxon>Carduinae</taxon>
        <taxon>Cynara</taxon>
    </lineage>
</organism>
<dbReference type="OrthoDB" id="10251412at2759"/>
<dbReference type="Gramene" id="KVI04601">
    <property type="protein sequence ID" value="KVI04601"/>
    <property type="gene ID" value="Ccrd_017080"/>
</dbReference>
<name>A0A103Y8R1_CYNCS</name>
<dbReference type="InterPro" id="IPR050747">
    <property type="entry name" value="Mitochondrial_chaperone_BCS1"/>
</dbReference>
<dbReference type="SMART" id="SM00382">
    <property type="entry name" value="AAA"/>
    <property type="match status" value="1"/>
</dbReference>
<comment type="caution">
    <text evidence="7">The sequence shown here is derived from an EMBL/GenBank/DDBJ whole genome shotgun (WGS) entry which is preliminary data.</text>
</comment>
<keyword evidence="4" id="KW-0460">Magnesium</keyword>
<keyword evidence="8" id="KW-1185">Reference proteome</keyword>
<gene>
    <name evidence="7" type="ORF">Ccrd_017080</name>
</gene>
<proteinExistence type="inferred from homology"/>
<dbReference type="Proteomes" id="UP000243975">
    <property type="component" value="Unassembled WGS sequence"/>
</dbReference>
<accession>A0A103Y8R1</accession>
<dbReference type="Pfam" id="PF00004">
    <property type="entry name" value="AAA"/>
    <property type="match status" value="1"/>
</dbReference>
<dbReference type="InterPro" id="IPR003959">
    <property type="entry name" value="ATPase_AAA_core"/>
</dbReference>
<evidence type="ECO:0000256" key="2">
    <source>
        <dbReference type="ARBA" id="ARBA00007448"/>
    </source>
</evidence>
<dbReference type="SUPFAM" id="SSF52540">
    <property type="entry name" value="P-loop containing nucleoside triphosphate hydrolases"/>
    <property type="match status" value="1"/>
</dbReference>
<dbReference type="InterPro" id="IPR027417">
    <property type="entry name" value="P-loop_NTPase"/>
</dbReference>
<protein>
    <submittedName>
        <fullName evidence="7">AAA+ ATPase domain-containing protein</fullName>
    </submittedName>
</protein>
<feature type="domain" description="AAA+ ATPase" evidence="6">
    <location>
        <begin position="218"/>
        <end position="342"/>
    </location>
</feature>
<evidence type="ECO:0000313" key="7">
    <source>
        <dbReference type="EMBL" id="KVI04601.1"/>
    </source>
</evidence>
<dbReference type="OMA" id="YAVRRLW"/>
<dbReference type="PANTHER" id="PTHR23070">
    <property type="entry name" value="BCS1 AAA-TYPE ATPASE"/>
    <property type="match status" value="1"/>
</dbReference>
<evidence type="ECO:0000256" key="3">
    <source>
        <dbReference type="ARBA" id="ARBA00022801"/>
    </source>
</evidence>
<dbReference type="InterPro" id="IPR058017">
    <property type="entry name" value="At3g28540-like_C"/>
</dbReference>
<comment type="similarity">
    <text evidence="2">Belongs to the AAA ATPase family. BCS1 subfamily.</text>
</comment>
<keyword evidence="3" id="KW-0378">Hydrolase</keyword>
<evidence type="ECO:0000256" key="1">
    <source>
        <dbReference type="ARBA" id="ARBA00001946"/>
    </source>
</evidence>
<evidence type="ECO:0000313" key="8">
    <source>
        <dbReference type="Proteomes" id="UP000243975"/>
    </source>
</evidence>
<sequence>MFLLILFAFLALVVGFWLVPRVLSRTSLGHFLLNRWRFFEESFHAHQFYKIPKFNQHMQENQVYHQVLTYLNSLPSAADSDFVNLFSGYNKSNQIILVIDAHQVFPDTFLGSRVYWKFDKDCFVLKMRRKEKRRILSSYLQHIHKVADEIEQKSNEVMLYINSENEPERNGRWISTPFTHPATIDTAVIDSDLKNKVKSDLESFLKSKQYYHRLGRVWKRSYLLYGPSGTGKSSFIAGMAKFLCYDIYDVDMLKITGDSDLKRLLLQTTSKSMIVVEDLDRYLAEKSTAVSLSGVLNFMDGIISCCGEERLMVFTVSNKDQVDPTVLRPGRIDVHIHFPLCDFSSFKNLANSHLGIKEHKLFPQVEEIFQTGASLSAAEIGEIMISNRGSPTRALKTVINALQTNNDAKTTSSKTGLIHKLTHNGSVTGSSGAPRNLSHSGSIDGLVDLPSKLTHSGSSRTIEESGDSGIFCMENMHTGKELKKLYGLLRNRSRRKESVDLDGGDAKLST</sequence>
<evidence type="ECO:0000259" key="6">
    <source>
        <dbReference type="SMART" id="SM00382"/>
    </source>
</evidence>
<dbReference type="GO" id="GO:0005524">
    <property type="term" value="F:ATP binding"/>
    <property type="evidence" value="ECO:0007669"/>
    <property type="project" value="InterPro"/>
</dbReference>
<comment type="cofactor">
    <cofactor evidence="1">
        <name>Mg(2+)</name>
        <dbReference type="ChEBI" id="CHEBI:18420"/>
    </cofactor>
</comment>
<evidence type="ECO:0000256" key="5">
    <source>
        <dbReference type="ARBA" id="ARBA00049360"/>
    </source>
</evidence>
<dbReference type="InterPro" id="IPR025753">
    <property type="entry name" value="AAA_N_dom"/>
</dbReference>
<dbReference type="GO" id="GO:0006950">
    <property type="term" value="P:response to stress"/>
    <property type="evidence" value="ECO:0007669"/>
    <property type="project" value="UniProtKB-ARBA"/>
</dbReference>
<dbReference type="AlphaFoldDB" id="A0A103Y8R1"/>
<dbReference type="Pfam" id="PF25568">
    <property type="entry name" value="AAA_lid_At3g28540"/>
    <property type="match status" value="1"/>
</dbReference>